<evidence type="ECO:0000313" key="3">
    <source>
        <dbReference type="Proteomes" id="UP000190852"/>
    </source>
</evidence>
<organism evidence="2 3">
    <name type="scientific">Parabacteroides chartae</name>
    <dbReference type="NCBI Taxonomy" id="1037355"/>
    <lineage>
        <taxon>Bacteria</taxon>
        <taxon>Pseudomonadati</taxon>
        <taxon>Bacteroidota</taxon>
        <taxon>Bacteroidia</taxon>
        <taxon>Bacteroidales</taxon>
        <taxon>Tannerellaceae</taxon>
        <taxon>Parabacteroides</taxon>
    </lineage>
</organism>
<feature type="region of interest" description="Disordered" evidence="1">
    <location>
        <begin position="1"/>
        <end position="25"/>
    </location>
</feature>
<keyword evidence="3" id="KW-1185">Reference proteome</keyword>
<proteinExistence type="predicted"/>
<name>A0A1T4ZU54_9BACT</name>
<dbReference type="Proteomes" id="UP000190852">
    <property type="component" value="Unassembled WGS sequence"/>
</dbReference>
<sequence length="59" mass="6865">MTDARDLSHGICHHQKPLQQRDPGLKMMDDRSFCENSVYSQGSIFSDIIQLLLWRNDSE</sequence>
<accession>A0A1T4ZU54</accession>
<reference evidence="3" key="1">
    <citation type="submission" date="2017-02" db="EMBL/GenBank/DDBJ databases">
        <authorList>
            <person name="Varghese N."/>
            <person name="Submissions S."/>
        </authorList>
    </citation>
    <scope>NUCLEOTIDE SEQUENCE [LARGE SCALE GENOMIC DNA]</scope>
    <source>
        <strain evidence="3">DSM 24967</strain>
    </source>
</reference>
<dbReference type="AlphaFoldDB" id="A0A1T4ZU54"/>
<dbReference type="EMBL" id="FUYQ01000001">
    <property type="protein sequence ID" value="SKB26314.1"/>
    <property type="molecule type" value="Genomic_DNA"/>
</dbReference>
<evidence type="ECO:0000256" key="1">
    <source>
        <dbReference type="SAM" id="MobiDB-lite"/>
    </source>
</evidence>
<protein>
    <submittedName>
        <fullName evidence="2">Uncharacterized protein</fullName>
    </submittedName>
</protein>
<gene>
    <name evidence="2" type="ORF">SAMN05660349_00135</name>
</gene>
<evidence type="ECO:0000313" key="2">
    <source>
        <dbReference type="EMBL" id="SKB26314.1"/>
    </source>
</evidence>